<proteinExistence type="inferred from homology"/>
<dbReference type="EMBL" id="UXEP01000011">
    <property type="protein sequence ID" value="VDC42474.1"/>
    <property type="molecule type" value="Genomic_DNA"/>
</dbReference>
<accession>A0A3P5Y8Y6</accession>
<feature type="domain" description="Mannosyl-glycoprotein endo-beta-N-acetylglucosamidase-like" evidence="4">
    <location>
        <begin position="39"/>
        <end position="189"/>
    </location>
</feature>
<keyword evidence="5" id="KW-0326">Glycosidase</keyword>
<dbReference type="RefSeq" id="WP_125074191.1">
    <property type="nucleotide sequence ID" value="NZ_CALTTA010000005.1"/>
</dbReference>
<keyword evidence="2 5" id="KW-0378">Hydrolase</keyword>
<dbReference type="Proteomes" id="UP000280759">
    <property type="component" value="Unassembled WGS sequence"/>
</dbReference>
<feature type="transmembrane region" description="Helical" evidence="3">
    <location>
        <begin position="7"/>
        <end position="27"/>
    </location>
</feature>
<dbReference type="InterPro" id="IPR002901">
    <property type="entry name" value="MGlyc_endo_b_GlcNAc-like_dom"/>
</dbReference>
<dbReference type="SMART" id="SM00047">
    <property type="entry name" value="LYZ2"/>
    <property type="match status" value="1"/>
</dbReference>
<evidence type="ECO:0000259" key="4">
    <source>
        <dbReference type="SMART" id="SM00047"/>
    </source>
</evidence>
<keyword evidence="6" id="KW-1185">Reference proteome</keyword>
<gene>
    <name evidence="5" type="primary">lytG</name>
    <name evidence="5" type="ORF">FMV2238Y02_09210</name>
</gene>
<evidence type="ECO:0000313" key="5">
    <source>
        <dbReference type="EMBL" id="VDC42474.1"/>
    </source>
</evidence>
<evidence type="ECO:0000313" key="6">
    <source>
        <dbReference type="Proteomes" id="UP000280759"/>
    </source>
</evidence>
<dbReference type="Gene3D" id="4.10.80.30">
    <property type="entry name" value="DNA polymerase, domain 6"/>
    <property type="match status" value="1"/>
</dbReference>
<dbReference type="Gene3D" id="1.10.530.10">
    <property type="match status" value="1"/>
</dbReference>
<dbReference type="GO" id="GO:0004040">
    <property type="term" value="F:amidase activity"/>
    <property type="evidence" value="ECO:0007669"/>
    <property type="project" value="InterPro"/>
</dbReference>
<comment type="similarity">
    <text evidence="1">Belongs to the glycosyl hydrolase 73 family.</text>
</comment>
<sequence>MRSRLKLPYFVGLLLFFLILMIGPLLVNGRMASAIKEIKVGYTQEQLIQSIGPEVKPLAEYYGVSPSVLIGQILLDTKDGKTLLAAKYHNLFNKEAAVGQAAITLKSPKQNNRKIRYAVYKDRESAIRDYLSMLSQGNIADKGLYRSLATEKGYKIPAQSLQDYLHPDDKTYAKRLIQVIEDKNLTSYDQ</sequence>
<keyword evidence="3" id="KW-0812">Transmembrane</keyword>
<keyword evidence="3" id="KW-1133">Transmembrane helix</keyword>
<reference evidence="5 6" key="1">
    <citation type="submission" date="2018-10" db="EMBL/GenBank/DDBJ databases">
        <authorList>
            <consortium name="Molecular Microbiology and Infection Unit (UMMI)"/>
            <person name="Machado M."/>
        </authorList>
    </citation>
    <scope>NUCLEOTIDE SEQUENCE [LARGE SCALE GENOMIC DNA]</scope>
    <source>
        <strain evidence="5">FMV2238.02</strain>
    </source>
</reference>
<dbReference type="PANTHER" id="PTHR33308">
    <property type="entry name" value="PEPTIDOGLYCAN HYDROLASE FLGJ"/>
    <property type="match status" value="1"/>
</dbReference>
<dbReference type="GO" id="GO:0016798">
    <property type="term" value="F:hydrolase activity, acting on glycosyl bonds"/>
    <property type="evidence" value="ECO:0007669"/>
    <property type="project" value="UniProtKB-KW"/>
</dbReference>
<dbReference type="Pfam" id="PF01832">
    <property type="entry name" value="Glucosaminidase"/>
    <property type="match status" value="1"/>
</dbReference>
<dbReference type="EC" id="3.2.1.-" evidence="5"/>
<dbReference type="AlphaFoldDB" id="A0A3P5Y8Y6"/>
<keyword evidence="3" id="KW-0472">Membrane</keyword>
<organism evidence="5 6">
    <name type="scientific">Streptococcus canis</name>
    <dbReference type="NCBI Taxonomy" id="1329"/>
    <lineage>
        <taxon>Bacteria</taxon>
        <taxon>Bacillati</taxon>
        <taxon>Bacillota</taxon>
        <taxon>Bacilli</taxon>
        <taxon>Lactobacillales</taxon>
        <taxon>Streptococcaceae</taxon>
        <taxon>Streptococcus</taxon>
    </lineage>
</organism>
<dbReference type="InterPro" id="IPR051056">
    <property type="entry name" value="Glycosyl_Hydrolase_73"/>
</dbReference>
<protein>
    <submittedName>
        <fullName evidence="5">Exo-glucosaminidase LytG</fullName>
        <ecNumber evidence="5">3.2.1.-</ecNumber>
    </submittedName>
</protein>
<dbReference type="PANTHER" id="PTHR33308:SF9">
    <property type="entry name" value="PEPTIDOGLYCAN HYDROLASE FLGJ"/>
    <property type="match status" value="1"/>
</dbReference>
<evidence type="ECO:0000256" key="2">
    <source>
        <dbReference type="ARBA" id="ARBA00022801"/>
    </source>
</evidence>
<evidence type="ECO:0000256" key="1">
    <source>
        <dbReference type="ARBA" id="ARBA00010266"/>
    </source>
</evidence>
<evidence type="ECO:0000256" key="3">
    <source>
        <dbReference type="SAM" id="Phobius"/>
    </source>
</evidence>
<name>A0A3P5Y8Y6_STRCB</name>